<name>A0A8X6LTW0_TRICU</name>
<evidence type="ECO:0000313" key="1">
    <source>
        <dbReference type="EMBL" id="GFR22796.1"/>
    </source>
</evidence>
<dbReference type="EMBL" id="BMAO01038126">
    <property type="protein sequence ID" value="GFR22796.1"/>
    <property type="molecule type" value="Genomic_DNA"/>
</dbReference>
<evidence type="ECO:0000313" key="2">
    <source>
        <dbReference type="Proteomes" id="UP000887116"/>
    </source>
</evidence>
<organism evidence="1 2">
    <name type="scientific">Trichonephila clavata</name>
    <name type="common">Joro spider</name>
    <name type="synonym">Nephila clavata</name>
    <dbReference type="NCBI Taxonomy" id="2740835"/>
    <lineage>
        <taxon>Eukaryota</taxon>
        <taxon>Metazoa</taxon>
        <taxon>Ecdysozoa</taxon>
        <taxon>Arthropoda</taxon>
        <taxon>Chelicerata</taxon>
        <taxon>Arachnida</taxon>
        <taxon>Araneae</taxon>
        <taxon>Araneomorphae</taxon>
        <taxon>Entelegynae</taxon>
        <taxon>Araneoidea</taxon>
        <taxon>Nephilidae</taxon>
        <taxon>Trichonephila</taxon>
    </lineage>
</organism>
<dbReference type="OrthoDB" id="10411241at2759"/>
<dbReference type="Proteomes" id="UP000887116">
    <property type="component" value="Unassembled WGS sequence"/>
</dbReference>
<dbReference type="AlphaFoldDB" id="A0A8X6LTW0"/>
<accession>A0A8X6LTW0</accession>
<keyword evidence="2" id="KW-1185">Reference proteome</keyword>
<comment type="caution">
    <text evidence="1">The sequence shown here is derived from an EMBL/GenBank/DDBJ whole genome shotgun (WGS) entry which is preliminary data.</text>
</comment>
<gene>
    <name evidence="1" type="ORF">TNCT_285821</name>
</gene>
<reference evidence="1" key="1">
    <citation type="submission" date="2020-07" db="EMBL/GenBank/DDBJ databases">
        <title>Multicomponent nature underlies the extraordinary mechanical properties of spider dragline silk.</title>
        <authorList>
            <person name="Kono N."/>
            <person name="Nakamura H."/>
            <person name="Mori M."/>
            <person name="Yoshida Y."/>
            <person name="Ohtoshi R."/>
            <person name="Malay A.D."/>
            <person name="Moran D.A.P."/>
            <person name="Tomita M."/>
            <person name="Numata K."/>
            <person name="Arakawa K."/>
        </authorList>
    </citation>
    <scope>NUCLEOTIDE SEQUENCE</scope>
</reference>
<protein>
    <submittedName>
        <fullName evidence="1">Uncharacterized protein</fullName>
    </submittedName>
</protein>
<sequence length="111" mass="12962">MVPVNTLLRSCVPRPYWAAFSHPTENQFLQVEIDKRGNKESAVLARSPAHIESRRGPYCSFQLYQQIRPARFHLQGHNIPLHPMPPPCLICARKKERTFSIMILCRRRELL</sequence>
<proteinExistence type="predicted"/>